<reference evidence="2 3" key="1">
    <citation type="journal article" date="2016" name="Front. Microbiol.">
        <title>Genomic Insight into the Host-Endosymbiont Relationship of Endozoicomonas montiporae CL-33(T) with its Coral Host.</title>
        <authorList>
            <person name="Ding J.-Y."/>
            <person name="Shiu J.-H."/>
            <person name="Chen W.-M."/>
            <person name="Chiang Y.-R."/>
            <person name="Tang S.-L."/>
        </authorList>
    </citation>
    <scope>NUCLEOTIDE SEQUENCE [LARGE SCALE GENOMIC DNA]</scope>
    <source>
        <strain evidence="2 3">CL-33</strain>
    </source>
</reference>
<evidence type="ECO:0000313" key="2">
    <source>
        <dbReference type="EMBL" id="AMO58727.1"/>
    </source>
</evidence>
<proteinExistence type="predicted"/>
<dbReference type="OrthoDB" id="1814359at2"/>
<dbReference type="STRING" id="570277.EZMO1_4831"/>
<dbReference type="InterPro" id="IPR007345">
    <property type="entry name" value="Polysacch_pyruvyl_Trfase"/>
</dbReference>
<evidence type="ECO:0000313" key="3">
    <source>
        <dbReference type="Proteomes" id="UP000071065"/>
    </source>
</evidence>
<organism evidence="2 3">
    <name type="scientific">Endozoicomonas montiporae CL-33</name>
    <dbReference type="NCBI Taxonomy" id="570277"/>
    <lineage>
        <taxon>Bacteria</taxon>
        <taxon>Pseudomonadati</taxon>
        <taxon>Pseudomonadota</taxon>
        <taxon>Gammaproteobacteria</taxon>
        <taxon>Oceanospirillales</taxon>
        <taxon>Endozoicomonadaceae</taxon>
        <taxon>Endozoicomonas</taxon>
    </lineage>
</organism>
<evidence type="ECO:0000259" key="1">
    <source>
        <dbReference type="Pfam" id="PF04230"/>
    </source>
</evidence>
<dbReference type="PANTHER" id="PTHR36836:SF1">
    <property type="entry name" value="COLANIC ACID BIOSYNTHESIS PROTEIN WCAK"/>
    <property type="match status" value="1"/>
</dbReference>
<dbReference type="Proteomes" id="UP000071065">
    <property type="component" value="Chromosome"/>
</dbReference>
<sequence length="375" mass="42182">MNISNLISNKSKSAISVSVSADHLRKVPRVGITGSFGRGNYGDELYVQTYQHWFGPWAELHLMSNLPRPEYFNDFSKARVDLMDAIVLGGGDLLCAYKPKVDRDFIHPHYLRRPLHVAGIGVERNRPDKNPDIVNKWKSFLNHENVKSITTRDPGSSTWIEENICPSQPVGHHPDLVCALPLPQATKPKGAPILGIVTRHIKHPREYVLLAEIGAKMASQGWRIQHIIGGVREHGKKDFENSKLLEIPGKETVYSEDLDEISRAIGACSLVLSMKLHTTIVATMYGVPTICVNPVVKAKQFLKSIDREELAFSPNDRKIIELIDSGVPEVPMDKVGKLREEASDFMRSLSQKIWNDYRATSPDLEYILEEQVRLP</sequence>
<dbReference type="GO" id="GO:0016740">
    <property type="term" value="F:transferase activity"/>
    <property type="evidence" value="ECO:0007669"/>
    <property type="project" value="UniProtKB-KW"/>
</dbReference>
<dbReference type="PATRIC" id="fig|570277.3.peg.5162"/>
<protein>
    <submittedName>
        <fullName evidence="2">Putative polysaccharide pyruvyl transferase</fullName>
    </submittedName>
</protein>
<gene>
    <name evidence="2" type="ORF">EZMO1_4831</name>
</gene>
<accession>A0A142BJ01</accession>
<dbReference type="EMBL" id="CP013251">
    <property type="protein sequence ID" value="AMO58727.1"/>
    <property type="molecule type" value="Genomic_DNA"/>
</dbReference>
<dbReference type="PANTHER" id="PTHR36836">
    <property type="entry name" value="COLANIC ACID BIOSYNTHESIS PROTEIN WCAK"/>
    <property type="match status" value="1"/>
</dbReference>
<dbReference type="RefSeq" id="WP_082212257.1">
    <property type="nucleotide sequence ID" value="NZ_CP013251.1"/>
</dbReference>
<feature type="domain" description="Polysaccharide pyruvyl transferase" evidence="1">
    <location>
        <begin position="40"/>
        <end position="293"/>
    </location>
</feature>
<keyword evidence="2" id="KW-0808">Transferase</keyword>
<dbReference type="Pfam" id="PF04230">
    <property type="entry name" value="PS_pyruv_trans"/>
    <property type="match status" value="1"/>
</dbReference>
<name>A0A142BJ01_9GAMM</name>
<dbReference type="KEGG" id="emp:EZMO1_4831"/>
<dbReference type="AlphaFoldDB" id="A0A142BJ01"/>